<organism evidence="1 2">
    <name type="scientific">Rahnella laticis</name>
    <dbReference type="NCBI Taxonomy" id="2787622"/>
    <lineage>
        <taxon>Bacteria</taxon>
        <taxon>Pseudomonadati</taxon>
        <taxon>Pseudomonadota</taxon>
        <taxon>Gammaproteobacteria</taxon>
        <taxon>Enterobacterales</taxon>
        <taxon>Yersiniaceae</taxon>
        <taxon>Rahnella</taxon>
    </lineage>
</organism>
<dbReference type="RefSeq" id="WP_195813037.1">
    <property type="nucleotide sequence ID" value="NZ_JADOBI010000002.1"/>
</dbReference>
<name>A0ABS0E096_9GAMM</name>
<evidence type="ECO:0000313" key="1">
    <source>
        <dbReference type="EMBL" id="MBF7978477.1"/>
    </source>
</evidence>
<sequence>MKTETPLIDSYSPEFVLRLHEMKTPCTCESCQKEPALSQLNWANESRHSARLECDHVARDMLLDPQSFVLHSAKIPVQEGAMEPLSGWHRAVNQGCINLLICGELNTEEKLYATGVFLSKMQRVAGDNDLNAVSECWQQLLEMVENGALRQQFRQLPEIETYKLEQLRHISQQPVDAALDPLSAMALTLKLNELNVLSDDYLTDSLHEIKQDNSLALFAEVHPSLWTNYFIYRCYHDVFPGRDPQNYSHAFMSLCVDYFSLNVLCSLLAQSDCPPDEDNVPALFADWRRTALQRDSAALSADPLLMGLSLLS</sequence>
<evidence type="ECO:0000313" key="2">
    <source>
        <dbReference type="Proteomes" id="UP000636811"/>
    </source>
</evidence>
<gene>
    <name evidence="1" type="ORF">IV433_03530</name>
</gene>
<dbReference type="Proteomes" id="UP000636811">
    <property type="component" value="Unassembled WGS sequence"/>
</dbReference>
<reference evidence="1 2" key="1">
    <citation type="submission" date="2020-11" db="EMBL/GenBank/DDBJ databases">
        <title>Taxonomic investigation of Rahnella strains.</title>
        <authorList>
            <person name="Lee S.D."/>
        </authorList>
    </citation>
    <scope>NUCLEOTIDE SEQUENCE [LARGE SCALE GENOMIC DNA]</scope>
    <source>
        <strain evidence="1 2">SAP-17</strain>
    </source>
</reference>
<protein>
    <submittedName>
        <fullName evidence="1">tRNA-ribosyltransferase</fullName>
    </submittedName>
</protein>
<keyword evidence="2" id="KW-1185">Reference proteome</keyword>
<comment type="caution">
    <text evidence="1">The sequence shown here is derived from an EMBL/GenBank/DDBJ whole genome shotgun (WGS) entry which is preliminary data.</text>
</comment>
<accession>A0ABS0E096</accession>
<dbReference type="EMBL" id="JADOBI010000002">
    <property type="protein sequence ID" value="MBF7978477.1"/>
    <property type="molecule type" value="Genomic_DNA"/>
</dbReference>
<proteinExistence type="predicted"/>